<dbReference type="Pfam" id="PF00018">
    <property type="entry name" value="SH3_1"/>
    <property type="match status" value="1"/>
</dbReference>
<dbReference type="Proteomes" id="UP000583613">
    <property type="component" value="Unassembled WGS sequence"/>
</dbReference>
<feature type="non-terminal residue" evidence="4">
    <location>
        <position position="1"/>
    </location>
</feature>
<dbReference type="InterPro" id="IPR001452">
    <property type="entry name" value="SH3_domain"/>
</dbReference>
<dbReference type="InterPro" id="IPR036028">
    <property type="entry name" value="SH3-like_dom_sf"/>
</dbReference>
<dbReference type="SUPFAM" id="SSF50044">
    <property type="entry name" value="SH3-domain"/>
    <property type="match status" value="1"/>
</dbReference>
<evidence type="ECO:0000256" key="2">
    <source>
        <dbReference type="PROSITE-ProRule" id="PRU00192"/>
    </source>
</evidence>
<keyword evidence="5" id="KW-1185">Reference proteome</keyword>
<feature type="domain" description="SH3" evidence="3">
    <location>
        <begin position="19"/>
        <end position="85"/>
    </location>
</feature>
<dbReference type="AlphaFoldDB" id="A0A7K8Y0E4"/>
<evidence type="ECO:0000259" key="3">
    <source>
        <dbReference type="PROSITE" id="PS50002"/>
    </source>
</evidence>
<dbReference type="Gene3D" id="2.30.30.40">
    <property type="entry name" value="SH3 Domains"/>
    <property type="match status" value="1"/>
</dbReference>
<accession>A0A7K8Y0E4</accession>
<sequence>MLAGRWPGARWRRRWHQAEPAVVLCALYDYAYCAQDGRQVAMAAGEHFLLLRKANPDWWHVRRAKEPPWAQPFFVPAAYVAQLGAGEAGRGSKVPGGQPA</sequence>
<evidence type="ECO:0000313" key="4">
    <source>
        <dbReference type="EMBL" id="NXF96444.1"/>
    </source>
</evidence>
<keyword evidence="1 2" id="KW-0728">SH3 domain</keyword>
<feature type="non-terminal residue" evidence="4">
    <location>
        <position position="100"/>
    </location>
</feature>
<dbReference type="PROSITE" id="PS50002">
    <property type="entry name" value="SH3"/>
    <property type="match status" value="1"/>
</dbReference>
<dbReference type="EMBL" id="VWZE01022234">
    <property type="protein sequence ID" value="NXF96444.1"/>
    <property type="molecule type" value="Genomic_DNA"/>
</dbReference>
<name>A0A7K8Y0E4_9PICI</name>
<evidence type="ECO:0000313" key="5">
    <source>
        <dbReference type="Proteomes" id="UP000583613"/>
    </source>
</evidence>
<evidence type="ECO:0000256" key="1">
    <source>
        <dbReference type="ARBA" id="ARBA00022443"/>
    </source>
</evidence>
<protein>
    <submittedName>
        <fullName evidence="4">RHG09 protein</fullName>
    </submittedName>
</protein>
<organism evidence="4 5">
    <name type="scientific">Eubucco bourcierii</name>
    <name type="common">red-headed barbet</name>
    <dbReference type="NCBI Taxonomy" id="91767"/>
    <lineage>
        <taxon>Eukaryota</taxon>
        <taxon>Metazoa</taxon>
        <taxon>Chordata</taxon>
        <taxon>Craniata</taxon>
        <taxon>Vertebrata</taxon>
        <taxon>Euteleostomi</taxon>
        <taxon>Archelosauria</taxon>
        <taxon>Archosauria</taxon>
        <taxon>Dinosauria</taxon>
        <taxon>Saurischia</taxon>
        <taxon>Theropoda</taxon>
        <taxon>Coelurosauria</taxon>
        <taxon>Aves</taxon>
        <taxon>Neognathae</taxon>
        <taxon>Neoaves</taxon>
        <taxon>Telluraves</taxon>
        <taxon>Coraciimorphae</taxon>
        <taxon>Piciformes</taxon>
        <taxon>Ramphastidae</taxon>
        <taxon>Eubucco</taxon>
    </lineage>
</organism>
<dbReference type="OrthoDB" id="79452at2759"/>
<proteinExistence type="predicted"/>
<gene>
    <name evidence="4" type="primary">Arhgap9</name>
    <name evidence="4" type="ORF">EUBBOU_R15207</name>
</gene>
<reference evidence="4 5" key="1">
    <citation type="submission" date="2019-09" db="EMBL/GenBank/DDBJ databases">
        <title>Bird 10,000 Genomes (B10K) Project - Family phase.</title>
        <authorList>
            <person name="Zhang G."/>
        </authorList>
    </citation>
    <scope>NUCLEOTIDE SEQUENCE [LARGE SCALE GENOMIC DNA]</scope>
    <source>
        <strain evidence="4">B10K-DU-001-04</strain>
        <tissue evidence="4">Muscle</tissue>
    </source>
</reference>
<comment type="caution">
    <text evidence="4">The sequence shown here is derived from an EMBL/GenBank/DDBJ whole genome shotgun (WGS) entry which is preliminary data.</text>
</comment>